<evidence type="ECO:0000256" key="3">
    <source>
        <dbReference type="SAM" id="SignalP"/>
    </source>
</evidence>
<dbReference type="InterPro" id="IPR027304">
    <property type="entry name" value="Trigger_fact/SurA_dom_sf"/>
</dbReference>
<dbReference type="EMBL" id="CP041690">
    <property type="protein sequence ID" value="QEE20258.1"/>
    <property type="molecule type" value="Genomic_DNA"/>
</dbReference>
<evidence type="ECO:0000259" key="4">
    <source>
        <dbReference type="Pfam" id="PF09312"/>
    </source>
</evidence>
<keyword evidence="6" id="KW-1185">Reference proteome</keyword>
<dbReference type="KEGG" id="yti:FNA67_08760"/>
<evidence type="ECO:0000256" key="2">
    <source>
        <dbReference type="ARBA" id="ARBA00023110"/>
    </source>
</evidence>
<dbReference type="PANTHER" id="PTHR47637">
    <property type="entry name" value="CHAPERONE SURA"/>
    <property type="match status" value="1"/>
</dbReference>
<feature type="domain" description="SurA N-terminal" evidence="4">
    <location>
        <begin position="63"/>
        <end position="129"/>
    </location>
</feature>
<name>A0A5B9DP26_9HYPH</name>
<gene>
    <name evidence="5" type="ORF">FNA67_08760</name>
</gene>
<dbReference type="InterPro" id="IPR015391">
    <property type="entry name" value="SurA_N"/>
</dbReference>
<organism evidence="5 6">
    <name type="scientific">Paradevosia tibetensis</name>
    <dbReference type="NCBI Taxonomy" id="1447062"/>
    <lineage>
        <taxon>Bacteria</taxon>
        <taxon>Pseudomonadati</taxon>
        <taxon>Pseudomonadota</taxon>
        <taxon>Alphaproteobacteria</taxon>
        <taxon>Hyphomicrobiales</taxon>
        <taxon>Devosiaceae</taxon>
        <taxon>Paradevosia</taxon>
    </lineage>
</organism>
<feature type="chain" id="PRO_5022725352" evidence="3">
    <location>
        <begin position="28"/>
        <end position="293"/>
    </location>
</feature>
<dbReference type="SUPFAM" id="SSF109998">
    <property type="entry name" value="Triger factor/SurA peptide-binding domain-like"/>
    <property type="match status" value="1"/>
</dbReference>
<dbReference type="Proteomes" id="UP000321062">
    <property type="component" value="Chromosome"/>
</dbReference>
<evidence type="ECO:0000256" key="1">
    <source>
        <dbReference type="ARBA" id="ARBA00022729"/>
    </source>
</evidence>
<dbReference type="Gene3D" id="1.10.4030.10">
    <property type="entry name" value="Porin chaperone SurA, peptide-binding domain"/>
    <property type="match status" value="1"/>
</dbReference>
<keyword evidence="2" id="KW-0697">Rotamase</keyword>
<dbReference type="InterPro" id="IPR050280">
    <property type="entry name" value="OMP_Chaperone_SurA"/>
</dbReference>
<dbReference type="AlphaFoldDB" id="A0A5B9DP26"/>
<keyword evidence="1 3" id="KW-0732">Signal</keyword>
<dbReference type="Pfam" id="PF09312">
    <property type="entry name" value="SurA_N"/>
    <property type="match status" value="1"/>
</dbReference>
<protein>
    <submittedName>
        <fullName evidence="5">Peptidylprolyl isomerase</fullName>
    </submittedName>
</protein>
<keyword evidence="5" id="KW-0413">Isomerase</keyword>
<accession>A0A5B9DP26</accession>
<sequence length="293" mass="31130">MMTMVRKIGALVLGLVMLAGLAAPALAAVKVTVNGTPITDVQIAQRVKLLALEGGGGTKGATEQLINEVIQIDEAKRIGVNISDSQVDGAFLTVARNLKMSEENLKKVLSQQGVNMQTLRDRLKASLAWQAVVGQVVNQNVQVSETELDAKAASKVTAANSYDYILKEVLFIGGGGRSGQANAYRAAFKGCDSAVQLSTKYTDVAVTDVGRRHATQLPEALAKELAGLNVGGITKPRVVSNGVSMLAVCSKAEARDLTFIKDSIRQESGNDQLKSAADKYLKDLRAKARISYN</sequence>
<dbReference type="PANTHER" id="PTHR47637:SF1">
    <property type="entry name" value="CHAPERONE SURA"/>
    <property type="match status" value="1"/>
</dbReference>
<feature type="signal peptide" evidence="3">
    <location>
        <begin position="1"/>
        <end position="27"/>
    </location>
</feature>
<reference evidence="5 6" key="1">
    <citation type="journal article" date="2015" name="Int. J. Syst. Evol. Microbiol.">
        <title>Youhaiella tibetensis gen. nov., sp. nov., isolated from subsurface sediment.</title>
        <authorList>
            <person name="Wang Y.X."/>
            <person name="Huang F.Q."/>
            <person name="Nogi Y."/>
            <person name="Pang S.J."/>
            <person name="Wang P.K."/>
            <person name="Lv J."/>
        </authorList>
    </citation>
    <scope>NUCLEOTIDE SEQUENCE [LARGE SCALE GENOMIC DNA]</scope>
    <source>
        <strain evidence="6">fig4</strain>
    </source>
</reference>
<evidence type="ECO:0000313" key="6">
    <source>
        <dbReference type="Proteomes" id="UP000321062"/>
    </source>
</evidence>
<evidence type="ECO:0000313" key="5">
    <source>
        <dbReference type="EMBL" id="QEE20258.1"/>
    </source>
</evidence>
<dbReference type="GO" id="GO:0003755">
    <property type="term" value="F:peptidyl-prolyl cis-trans isomerase activity"/>
    <property type="evidence" value="ECO:0007669"/>
    <property type="project" value="UniProtKB-KW"/>
</dbReference>
<proteinExistence type="predicted"/>
<dbReference type="OrthoDB" id="9791746at2"/>